<organism evidence="1 2">
    <name type="scientific">Irpex rosettiformis</name>
    <dbReference type="NCBI Taxonomy" id="378272"/>
    <lineage>
        <taxon>Eukaryota</taxon>
        <taxon>Fungi</taxon>
        <taxon>Dikarya</taxon>
        <taxon>Basidiomycota</taxon>
        <taxon>Agaricomycotina</taxon>
        <taxon>Agaricomycetes</taxon>
        <taxon>Polyporales</taxon>
        <taxon>Irpicaceae</taxon>
        <taxon>Irpex</taxon>
    </lineage>
</organism>
<dbReference type="EMBL" id="MU274932">
    <property type="protein sequence ID" value="KAI0085356.1"/>
    <property type="molecule type" value="Genomic_DNA"/>
</dbReference>
<protein>
    <submittedName>
        <fullName evidence="1">Kinase-like domain-containing protein</fullName>
    </submittedName>
</protein>
<dbReference type="Proteomes" id="UP001055072">
    <property type="component" value="Unassembled WGS sequence"/>
</dbReference>
<accession>A0ACB8TTJ3</accession>
<reference evidence="1" key="1">
    <citation type="journal article" date="2021" name="Environ. Microbiol.">
        <title>Gene family expansions and transcriptome signatures uncover fungal adaptations to wood decay.</title>
        <authorList>
            <person name="Hage H."/>
            <person name="Miyauchi S."/>
            <person name="Viragh M."/>
            <person name="Drula E."/>
            <person name="Min B."/>
            <person name="Chaduli D."/>
            <person name="Navarro D."/>
            <person name="Favel A."/>
            <person name="Norest M."/>
            <person name="Lesage-Meessen L."/>
            <person name="Balint B."/>
            <person name="Merenyi Z."/>
            <person name="de Eugenio L."/>
            <person name="Morin E."/>
            <person name="Martinez A.T."/>
            <person name="Baldrian P."/>
            <person name="Stursova M."/>
            <person name="Martinez M.J."/>
            <person name="Novotny C."/>
            <person name="Magnuson J.K."/>
            <person name="Spatafora J.W."/>
            <person name="Maurice S."/>
            <person name="Pangilinan J."/>
            <person name="Andreopoulos W."/>
            <person name="LaButti K."/>
            <person name="Hundley H."/>
            <person name="Na H."/>
            <person name="Kuo A."/>
            <person name="Barry K."/>
            <person name="Lipzen A."/>
            <person name="Henrissat B."/>
            <person name="Riley R."/>
            <person name="Ahrendt S."/>
            <person name="Nagy L.G."/>
            <person name="Grigoriev I.V."/>
            <person name="Martin F."/>
            <person name="Rosso M.N."/>
        </authorList>
    </citation>
    <scope>NUCLEOTIDE SEQUENCE</scope>
    <source>
        <strain evidence="1">CBS 384.51</strain>
    </source>
</reference>
<proteinExistence type="predicted"/>
<keyword evidence="2" id="KW-1185">Reference proteome</keyword>
<gene>
    <name evidence="1" type="ORF">BDY19DRAFT_909151</name>
</gene>
<sequence length="405" mass="45237">MTMTSSKTCRLPQELGRRNWRGRKRGKKRPKAIVINGVHGREGGAVEGGEEQEGNGAAKGESKLVLMKSTVEPPTPTTSLVVSEDILGIDSHGTVVFKGSLQDCAVAVKRLLWEFVSYGNLSLSLRARSAYYNRITTVIERPNQFHDIAVAFDPKKALRQITLGPRHLHGLKIIYRDIKPQNILVSHTKQGVGHRMLISDFGLCKKLELDQTSFYPTAHGAMAAGTRQRVWLRRWYPHWTINALGCLYYYIVTNGRPFGDRFERDANILKGAKRLHGLEGFEKEGSEAVDVISEMLSPEAHERWSQAFKIIHLGGPEGSDLAGPEALDVYCLNWQVTLSARIVVKCGSEVTVQCTPVLMNSEPTHSPTVRRGFIPCHTKMGTYYRGGAFRGNVRVRCRSDEWIGL</sequence>
<comment type="caution">
    <text evidence="1">The sequence shown here is derived from an EMBL/GenBank/DDBJ whole genome shotgun (WGS) entry which is preliminary data.</text>
</comment>
<name>A0ACB8TTJ3_9APHY</name>
<evidence type="ECO:0000313" key="1">
    <source>
        <dbReference type="EMBL" id="KAI0085356.1"/>
    </source>
</evidence>
<evidence type="ECO:0000313" key="2">
    <source>
        <dbReference type="Proteomes" id="UP001055072"/>
    </source>
</evidence>